<dbReference type="RefSeq" id="WP_271177392.1">
    <property type="nucleotide sequence ID" value="NZ_BAAAJO010000009.1"/>
</dbReference>
<comment type="caution">
    <text evidence="2">The sequence shown here is derived from an EMBL/GenBank/DDBJ whole genome shotgun (WGS) entry which is preliminary data.</text>
</comment>
<evidence type="ECO:0000313" key="2">
    <source>
        <dbReference type="EMBL" id="GLJ76731.1"/>
    </source>
</evidence>
<feature type="transmembrane region" description="Helical" evidence="1">
    <location>
        <begin position="48"/>
        <end position="67"/>
    </location>
</feature>
<protein>
    <recommendedName>
        <fullName evidence="4">Conjugal transfer protein TrbL</fullName>
    </recommendedName>
</protein>
<gene>
    <name evidence="2" type="ORF">GCM10017584_23050</name>
</gene>
<feature type="transmembrane region" description="Helical" evidence="1">
    <location>
        <begin position="79"/>
        <end position="99"/>
    </location>
</feature>
<keyword evidence="1" id="KW-1133">Transmembrane helix</keyword>
<evidence type="ECO:0008006" key="4">
    <source>
        <dbReference type="Google" id="ProtNLM"/>
    </source>
</evidence>
<keyword evidence="1" id="KW-0812">Transmembrane</keyword>
<keyword evidence="1" id="KW-0472">Membrane</keyword>
<dbReference type="AlphaFoldDB" id="A0A9W6HA45"/>
<dbReference type="Proteomes" id="UP001142372">
    <property type="component" value="Unassembled WGS sequence"/>
</dbReference>
<evidence type="ECO:0000256" key="1">
    <source>
        <dbReference type="SAM" id="Phobius"/>
    </source>
</evidence>
<evidence type="ECO:0000313" key="3">
    <source>
        <dbReference type="Proteomes" id="UP001142372"/>
    </source>
</evidence>
<name>A0A9W6HA45_9MICO</name>
<keyword evidence="3" id="KW-1185">Reference proteome</keyword>
<reference evidence="2" key="1">
    <citation type="journal article" date="2014" name="Int. J. Syst. Evol. Microbiol.">
        <title>Complete genome sequence of Corynebacterium casei LMG S-19264T (=DSM 44701T), isolated from a smear-ripened cheese.</title>
        <authorList>
            <consortium name="US DOE Joint Genome Institute (JGI-PGF)"/>
            <person name="Walter F."/>
            <person name="Albersmeier A."/>
            <person name="Kalinowski J."/>
            <person name="Ruckert C."/>
        </authorList>
    </citation>
    <scope>NUCLEOTIDE SEQUENCE</scope>
    <source>
        <strain evidence="2">VKM Ac-1401</strain>
    </source>
</reference>
<accession>A0A9W6HA45</accession>
<dbReference type="EMBL" id="BSEN01000011">
    <property type="protein sequence ID" value="GLJ76731.1"/>
    <property type="molecule type" value="Genomic_DNA"/>
</dbReference>
<organism evidence="2 3">
    <name type="scientific">Leifsonia poae</name>
    <dbReference type="NCBI Taxonomy" id="110933"/>
    <lineage>
        <taxon>Bacteria</taxon>
        <taxon>Bacillati</taxon>
        <taxon>Actinomycetota</taxon>
        <taxon>Actinomycetes</taxon>
        <taxon>Micrococcales</taxon>
        <taxon>Microbacteriaceae</taxon>
        <taxon>Leifsonia</taxon>
    </lineage>
</organism>
<feature type="transmembrane region" description="Helical" evidence="1">
    <location>
        <begin position="6"/>
        <end position="27"/>
    </location>
</feature>
<reference evidence="2" key="2">
    <citation type="submission" date="2023-01" db="EMBL/GenBank/DDBJ databases">
        <authorList>
            <person name="Sun Q."/>
            <person name="Evtushenko L."/>
        </authorList>
    </citation>
    <scope>NUCLEOTIDE SEQUENCE</scope>
    <source>
        <strain evidence="2">VKM Ac-1401</strain>
    </source>
</reference>
<feature type="transmembrane region" description="Helical" evidence="1">
    <location>
        <begin position="143"/>
        <end position="164"/>
    </location>
</feature>
<dbReference type="Pfam" id="PF10027">
    <property type="entry name" value="DUF2269"/>
    <property type="match status" value="1"/>
</dbReference>
<sequence>MDTLFNVLHVVSAVFIVGPMAILPMTAMRAVRAGNASQVRTLAKSTNIFSLLSLLTVLFGFAVMGMSDPKYKTSITTPWILWSIIAYVIALGLTLFVVVPAMRRAADALDGLTSATAAPAVAGGSVPTPAAEAADLEARGYPAIAAGSGVASILLVVVVVLMVWKP</sequence>
<dbReference type="InterPro" id="IPR018729">
    <property type="entry name" value="DUF2269_transmembrane"/>
</dbReference>
<proteinExistence type="predicted"/>